<name>A0AAD6KAW8_9ROSI</name>
<reference evidence="2 3" key="1">
    <citation type="journal article" date="2023" name="Int. J. Mol. Sci.">
        <title>De Novo Assembly and Annotation of 11 Diverse Shrub Willow (Salix) Genomes Reveals Novel Gene Organization in Sex-Linked Regions.</title>
        <authorList>
            <person name="Hyden B."/>
            <person name="Feng K."/>
            <person name="Yates T.B."/>
            <person name="Jawdy S."/>
            <person name="Cereghino C."/>
            <person name="Smart L.B."/>
            <person name="Muchero W."/>
        </authorList>
    </citation>
    <scope>NUCLEOTIDE SEQUENCE [LARGE SCALE GENOMIC DNA]</scope>
    <source>
        <tissue evidence="2">Shoot tip</tissue>
    </source>
</reference>
<evidence type="ECO:0000313" key="2">
    <source>
        <dbReference type="EMBL" id="KAJ6420216.1"/>
    </source>
</evidence>
<protein>
    <submittedName>
        <fullName evidence="2">Uncharacterized protein</fullName>
    </submittedName>
</protein>
<keyword evidence="3" id="KW-1185">Reference proteome</keyword>
<feature type="compositionally biased region" description="Polar residues" evidence="1">
    <location>
        <begin position="45"/>
        <end position="61"/>
    </location>
</feature>
<evidence type="ECO:0000313" key="3">
    <source>
        <dbReference type="Proteomes" id="UP001162972"/>
    </source>
</evidence>
<feature type="compositionally biased region" description="Basic and acidic residues" evidence="1">
    <location>
        <begin position="87"/>
        <end position="96"/>
    </location>
</feature>
<evidence type="ECO:0000256" key="1">
    <source>
        <dbReference type="SAM" id="MobiDB-lite"/>
    </source>
</evidence>
<dbReference type="Proteomes" id="UP001162972">
    <property type="component" value="Chromosome 7"/>
</dbReference>
<gene>
    <name evidence="2" type="ORF">OIU84_030179</name>
</gene>
<comment type="caution">
    <text evidence="2">The sequence shown here is derived from an EMBL/GenBank/DDBJ whole genome shotgun (WGS) entry which is preliminary data.</text>
</comment>
<feature type="region of interest" description="Disordered" evidence="1">
    <location>
        <begin position="45"/>
        <end position="96"/>
    </location>
</feature>
<proteinExistence type="predicted"/>
<sequence length="174" mass="19647">MPARSYLEPDPLTNQYIFASRAIQYLPITPYKMIAFPQPTRPVNSFYQESSQPQNSTTVVSDNMGRQGYGPKERSAEQDAPATTMGDGEKETREEHWGTILELYEKLPQSIKNQVNLDKFDVSGNVLRDLKVDSSSQRSADEGSTIEKLSRKLERFKIRTVQGGGAVRVEEDRS</sequence>
<dbReference type="AlphaFoldDB" id="A0AAD6KAW8"/>
<dbReference type="EMBL" id="JAPFFJ010000009">
    <property type="protein sequence ID" value="KAJ6420216.1"/>
    <property type="molecule type" value="Genomic_DNA"/>
</dbReference>
<organism evidence="2 3">
    <name type="scientific">Salix udensis</name>
    <dbReference type="NCBI Taxonomy" id="889485"/>
    <lineage>
        <taxon>Eukaryota</taxon>
        <taxon>Viridiplantae</taxon>
        <taxon>Streptophyta</taxon>
        <taxon>Embryophyta</taxon>
        <taxon>Tracheophyta</taxon>
        <taxon>Spermatophyta</taxon>
        <taxon>Magnoliopsida</taxon>
        <taxon>eudicotyledons</taxon>
        <taxon>Gunneridae</taxon>
        <taxon>Pentapetalae</taxon>
        <taxon>rosids</taxon>
        <taxon>fabids</taxon>
        <taxon>Malpighiales</taxon>
        <taxon>Salicaceae</taxon>
        <taxon>Saliceae</taxon>
        <taxon>Salix</taxon>
    </lineage>
</organism>
<accession>A0AAD6KAW8</accession>